<dbReference type="AlphaFoldDB" id="A0A409X6D9"/>
<name>A0A409X6D9_PSICY</name>
<dbReference type="Proteomes" id="UP000283269">
    <property type="component" value="Unassembled WGS sequence"/>
</dbReference>
<dbReference type="InParanoid" id="A0A409X6D9"/>
<proteinExistence type="predicted"/>
<comment type="caution">
    <text evidence="2">The sequence shown here is derived from an EMBL/GenBank/DDBJ whole genome shotgun (WGS) entry which is preliminary data.</text>
</comment>
<organism evidence="2 3">
    <name type="scientific">Psilocybe cyanescens</name>
    <dbReference type="NCBI Taxonomy" id="93625"/>
    <lineage>
        <taxon>Eukaryota</taxon>
        <taxon>Fungi</taxon>
        <taxon>Dikarya</taxon>
        <taxon>Basidiomycota</taxon>
        <taxon>Agaricomycotina</taxon>
        <taxon>Agaricomycetes</taxon>
        <taxon>Agaricomycetidae</taxon>
        <taxon>Agaricales</taxon>
        <taxon>Agaricineae</taxon>
        <taxon>Strophariaceae</taxon>
        <taxon>Psilocybe</taxon>
    </lineage>
</organism>
<reference evidence="2 3" key="1">
    <citation type="journal article" date="2018" name="Evol. Lett.">
        <title>Horizontal gene cluster transfer increased hallucinogenic mushroom diversity.</title>
        <authorList>
            <person name="Reynolds H.T."/>
            <person name="Vijayakumar V."/>
            <person name="Gluck-Thaler E."/>
            <person name="Korotkin H.B."/>
            <person name="Matheny P.B."/>
            <person name="Slot J.C."/>
        </authorList>
    </citation>
    <scope>NUCLEOTIDE SEQUENCE [LARGE SCALE GENOMIC DNA]</scope>
    <source>
        <strain evidence="2 3">2631</strain>
    </source>
</reference>
<feature type="region of interest" description="Disordered" evidence="1">
    <location>
        <begin position="206"/>
        <end position="225"/>
    </location>
</feature>
<accession>A0A409X6D9</accession>
<evidence type="ECO:0000256" key="1">
    <source>
        <dbReference type="SAM" id="MobiDB-lite"/>
    </source>
</evidence>
<gene>
    <name evidence="2" type="ORF">CVT25_005516</name>
</gene>
<evidence type="ECO:0000313" key="3">
    <source>
        <dbReference type="Proteomes" id="UP000283269"/>
    </source>
</evidence>
<dbReference type="OrthoDB" id="5424209at2759"/>
<sequence length="273" mass="30360">MGTIDLLRSIDAWNDILCKLGESVERANSKFTERRREHMELVSKAMKKIKEVNALHDEVIKRRTTPDQRVNLFVLHSEKTVVSGEPRYFTQGWPLIEQYDDKVYWSTFKWNKAVISRSPTLATHCPFSPSIKQAAGTPNIVSSKLTSTPRSATPNTGTTVCCTNGLQLFTPIYAGRDDCGGIAHYTATSIEIAVLSDDYESTTRRAAGFPSLTTPGPLSSRGMSASSGCSLAQALLTKWPTSRTSPPTTYWWVEQQQITAEYPGCVIYDEVVR</sequence>
<dbReference type="EMBL" id="NHYD01002526">
    <property type="protein sequence ID" value="PPQ86274.1"/>
    <property type="molecule type" value="Genomic_DNA"/>
</dbReference>
<protein>
    <submittedName>
        <fullName evidence="2">Uncharacterized protein</fullName>
    </submittedName>
</protein>
<keyword evidence="3" id="KW-1185">Reference proteome</keyword>
<evidence type="ECO:0000313" key="2">
    <source>
        <dbReference type="EMBL" id="PPQ86274.1"/>
    </source>
</evidence>
<feature type="compositionally biased region" description="Low complexity" evidence="1">
    <location>
        <begin position="216"/>
        <end position="225"/>
    </location>
</feature>